<dbReference type="Pfam" id="PF04020">
    <property type="entry name" value="Phage_holin_4_2"/>
    <property type="match status" value="1"/>
</dbReference>
<feature type="transmembrane region" description="Helical" evidence="1">
    <location>
        <begin position="55"/>
        <end position="79"/>
    </location>
</feature>
<gene>
    <name evidence="2" type="ORF">D0433_04045</name>
</gene>
<feature type="transmembrane region" description="Helical" evidence="1">
    <location>
        <begin position="91"/>
        <end position="112"/>
    </location>
</feature>
<dbReference type="AlphaFoldDB" id="A0A395M202"/>
<keyword evidence="1" id="KW-0472">Membrane</keyword>
<accession>A0A395M202</accession>
<dbReference type="Proteomes" id="UP000266389">
    <property type="component" value="Unassembled WGS sequence"/>
</dbReference>
<evidence type="ECO:0000256" key="1">
    <source>
        <dbReference type="SAM" id="Phobius"/>
    </source>
</evidence>
<reference evidence="2 3" key="1">
    <citation type="journal article" date="2011" name="ISME J.">
        <title>Community ecology of hot spring cyanobacterial mats: predominant populations and their functional potential.</title>
        <authorList>
            <person name="Klatt C.G."/>
            <person name="Wood J.M."/>
            <person name="Rusch D.B."/>
            <person name="Bateson M.M."/>
            <person name="Hamamura N."/>
            <person name="Heidelberg J.F."/>
            <person name="Grossman A.R."/>
            <person name="Bhaya D."/>
            <person name="Cohan F.M."/>
            <person name="Kuhl M."/>
            <person name="Bryant D.A."/>
            <person name="Ward D.M."/>
        </authorList>
    </citation>
    <scope>NUCLEOTIDE SEQUENCE [LARGE SCALE GENOMIC DNA]</scope>
    <source>
        <strain evidence="2">OS</strain>
    </source>
</reference>
<organism evidence="2 3">
    <name type="scientific">Candidatus Thermochlorobacter aerophilus</name>
    <dbReference type="NCBI Taxonomy" id="1868324"/>
    <lineage>
        <taxon>Bacteria</taxon>
        <taxon>Pseudomonadati</taxon>
        <taxon>Chlorobiota</taxon>
        <taxon>Chlorobiia</taxon>
        <taxon>Chlorobiales</taxon>
        <taxon>Candidatus Thermochlorobacteriaceae</taxon>
        <taxon>Candidatus Thermochlorobacter</taxon>
    </lineage>
</organism>
<evidence type="ECO:0000313" key="3">
    <source>
        <dbReference type="Proteomes" id="UP000266389"/>
    </source>
</evidence>
<dbReference type="PANTHER" id="PTHR37309:SF1">
    <property type="entry name" value="SLR0284 PROTEIN"/>
    <property type="match status" value="1"/>
</dbReference>
<keyword evidence="1" id="KW-1133">Transmembrane helix</keyword>
<name>A0A395M202_9BACT</name>
<feature type="transmembrane region" description="Helical" evidence="1">
    <location>
        <begin position="30"/>
        <end position="48"/>
    </location>
</feature>
<protein>
    <submittedName>
        <fullName evidence="2">Phage holin family protein</fullName>
    </submittedName>
</protein>
<proteinExistence type="predicted"/>
<keyword evidence="1" id="KW-0812">Transmembrane</keyword>
<evidence type="ECO:0000313" key="2">
    <source>
        <dbReference type="EMBL" id="RFM24790.1"/>
    </source>
</evidence>
<dbReference type="InterPro" id="IPR007165">
    <property type="entry name" value="Phage_holin_4_2"/>
</dbReference>
<dbReference type="EMBL" id="PHFL01000026">
    <property type="protein sequence ID" value="RFM24790.1"/>
    <property type="molecule type" value="Genomic_DNA"/>
</dbReference>
<dbReference type="PANTHER" id="PTHR37309">
    <property type="entry name" value="SLR0284 PROTEIN"/>
    <property type="match status" value="1"/>
</dbReference>
<comment type="caution">
    <text evidence="2">The sequence shown here is derived from an EMBL/GenBank/DDBJ whole genome shotgun (WGS) entry which is preliminary data.</text>
</comment>
<sequence length="116" mass="12381">MLTRILLTWLINAVAVYATATFVPDITVENIWSALLAALVLGLVNTFVRPILMLLSLPLIVATLGLFLLVINALMLLLASALLPGFEVKGFFTAIFGAALISLVSFILGLVLKVEG</sequence>